<keyword evidence="3" id="KW-1185">Reference proteome</keyword>
<comment type="caution">
    <text evidence="2">The sequence shown here is derived from an EMBL/GenBank/DDBJ whole genome shotgun (WGS) entry which is preliminary data.</text>
</comment>
<evidence type="ECO:0000313" key="3">
    <source>
        <dbReference type="Proteomes" id="UP000299102"/>
    </source>
</evidence>
<sequence length="249" mass="27808">MRATKMALYKADHDQLRPSIATRTYTCRARDATLDAFELFPSKRVISTKPADVSDLMITWLLCYVVALEPLIISEPDCGVDTARGRVLQESDTILPVVYTSSITQNLPPSALFSLSIVPLLPASDVLFLPKRIATHWRLLRCRNCGLENSISRAVCGAFTVGRETHEYSRLHTQRSPHDRRLVSQQRALRTSSIAVERHGIPLALDCPVDATKWASRHRTSRRDSARAESPSGVLKARGAHRVGDRLRS</sequence>
<evidence type="ECO:0000313" key="2">
    <source>
        <dbReference type="EMBL" id="GBP68466.1"/>
    </source>
</evidence>
<dbReference type="AlphaFoldDB" id="A0A4C1XXZ2"/>
<gene>
    <name evidence="2" type="ORF">EVAR_52627_1</name>
</gene>
<name>A0A4C1XXZ2_EUMVA</name>
<evidence type="ECO:0000256" key="1">
    <source>
        <dbReference type="SAM" id="MobiDB-lite"/>
    </source>
</evidence>
<proteinExistence type="predicted"/>
<dbReference type="Proteomes" id="UP000299102">
    <property type="component" value="Unassembled WGS sequence"/>
</dbReference>
<accession>A0A4C1XXZ2</accession>
<organism evidence="2 3">
    <name type="scientific">Eumeta variegata</name>
    <name type="common">Bagworm moth</name>
    <name type="synonym">Eumeta japonica</name>
    <dbReference type="NCBI Taxonomy" id="151549"/>
    <lineage>
        <taxon>Eukaryota</taxon>
        <taxon>Metazoa</taxon>
        <taxon>Ecdysozoa</taxon>
        <taxon>Arthropoda</taxon>
        <taxon>Hexapoda</taxon>
        <taxon>Insecta</taxon>
        <taxon>Pterygota</taxon>
        <taxon>Neoptera</taxon>
        <taxon>Endopterygota</taxon>
        <taxon>Lepidoptera</taxon>
        <taxon>Glossata</taxon>
        <taxon>Ditrysia</taxon>
        <taxon>Tineoidea</taxon>
        <taxon>Psychidae</taxon>
        <taxon>Oiketicinae</taxon>
        <taxon>Eumeta</taxon>
    </lineage>
</organism>
<dbReference type="EMBL" id="BGZK01001012">
    <property type="protein sequence ID" value="GBP68466.1"/>
    <property type="molecule type" value="Genomic_DNA"/>
</dbReference>
<reference evidence="2 3" key="1">
    <citation type="journal article" date="2019" name="Commun. Biol.">
        <title>The bagworm genome reveals a unique fibroin gene that provides high tensile strength.</title>
        <authorList>
            <person name="Kono N."/>
            <person name="Nakamura H."/>
            <person name="Ohtoshi R."/>
            <person name="Tomita M."/>
            <person name="Numata K."/>
            <person name="Arakawa K."/>
        </authorList>
    </citation>
    <scope>NUCLEOTIDE SEQUENCE [LARGE SCALE GENOMIC DNA]</scope>
</reference>
<feature type="region of interest" description="Disordered" evidence="1">
    <location>
        <begin position="216"/>
        <end position="249"/>
    </location>
</feature>
<protein>
    <submittedName>
        <fullName evidence="2">Uncharacterized protein</fullName>
    </submittedName>
</protein>